<gene>
    <name evidence="10" type="ORF">GPM918_LOCUS35211</name>
    <name evidence="11" type="ORF">SRO942_LOCUS35927</name>
</gene>
<name>A0A815QK30_9BILA</name>
<comment type="subcellular location">
    <subcellularLocation>
        <location evidence="1">Membrane</location>
        <topology evidence="1">Multi-pass membrane protein</topology>
    </subcellularLocation>
</comment>
<dbReference type="PRINTS" id="PR00237">
    <property type="entry name" value="GPCRRHODOPSN"/>
</dbReference>
<protein>
    <recommendedName>
        <fullName evidence="9">G-protein coupled receptors family 1 profile domain-containing protein</fullName>
    </recommendedName>
</protein>
<comment type="caution">
    <text evidence="10">The sequence shown here is derived from an EMBL/GenBank/DDBJ whole genome shotgun (WGS) entry which is preliminary data.</text>
</comment>
<organism evidence="10 12">
    <name type="scientific">Didymodactylos carnosus</name>
    <dbReference type="NCBI Taxonomy" id="1234261"/>
    <lineage>
        <taxon>Eukaryota</taxon>
        <taxon>Metazoa</taxon>
        <taxon>Spiralia</taxon>
        <taxon>Gnathifera</taxon>
        <taxon>Rotifera</taxon>
        <taxon>Eurotatoria</taxon>
        <taxon>Bdelloidea</taxon>
        <taxon>Philodinida</taxon>
        <taxon>Philodinidae</taxon>
        <taxon>Didymodactylos</taxon>
    </lineage>
</organism>
<evidence type="ECO:0000256" key="4">
    <source>
        <dbReference type="ARBA" id="ARBA00023040"/>
    </source>
</evidence>
<dbReference type="EMBL" id="CAJOBC010085639">
    <property type="protein sequence ID" value="CAF4333841.1"/>
    <property type="molecule type" value="Genomic_DNA"/>
</dbReference>
<keyword evidence="6" id="KW-0675">Receptor</keyword>
<evidence type="ECO:0000256" key="7">
    <source>
        <dbReference type="ARBA" id="ARBA00023224"/>
    </source>
</evidence>
<dbReference type="PANTHER" id="PTHR24243:SF230">
    <property type="entry name" value="G-PROTEIN COUPLED RECEPTORS FAMILY 1 PROFILE DOMAIN-CONTAINING PROTEIN"/>
    <property type="match status" value="1"/>
</dbReference>
<evidence type="ECO:0000256" key="2">
    <source>
        <dbReference type="ARBA" id="ARBA00022692"/>
    </source>
</evidence>
<feature type="transmembrane region" description="Helical" evidence="8">
    <location>
        <begin position="143"/>
        <end position="166"/>
    </location>
</feature>
<dbReference type="Proteomes" id="UP000681722">
    <property type="component" value="Unassembled WGS sequence"/>
</dbReference>
<dbReference type="SUPFAM" id="SSF81321">
    <property type="entry name" value="Family A G protein-coupled receptor-like"/>
    <property type="match status" value="1"/>
</dbReference>
<dbReference type="Gene3D" id="1.20.1070.10">
    <property type="entry name" value="Rhodopsin 7-helix transmembrane proteins"/>
    <property type="match status" value="1"/>
</dbReference>
<dbReference type="EMBL" id="CAJNOQ010020178">
    <property type="protein sequence ID" value="CAF1464342.1"/>
    <property type="molecule type" value="Genomic_DNA"/>
</dbReference>
<dbReference type="OrthoDB" id="10018446at2759"/>
<dbReference type="Pfam" id="PF00001">
    <property type="entry name" value="7tm_1"/>
    <property type="match status" value="1"/>
</dbReference>
<feature type="domain" description="G-protein coupled receptors family 1 profile" evidence="9">
    <location>
        <begin position="34"/>
        <end position="292"/>
    </location>
</feature>
<feature type="transmembrane region" description="Helical" evidence="8">
    <location>
        <begin position="186"/>
        <end position="216"/>
    </location>
</feature>
<evidence type="ECO:0000256" key="3">
    <source>
        <dbReference type="ARBA" id="ARBA00022989"/>
    </source>
</evidence>
<evidence type="ECO:0000313" key="11">
    <source>
        <dbReference type="EMBL" id="CAF4333841.1"/>
    </source>
</evidence>
<evidence type="ECO:0000313" key="12">
    <source>
        <dbReference type="Proteomes" id="UP000663829"/>
    </source>
</evidence>
<dbReference type="InterPro" id="IPR000276">
    <property type="entry name" value="GPCR_Rhodpsn"/>
</dbReference>
<dbReference type="PROSITE" id="PS50262">
    <property type="entry name" value="G_PROTEIN_RECEP_F1_2"/>
    <property type="match status" value="1"/>
</dbReference>
<keyword evidence="2 8" id="KW-0812">Transmembrane</keyword>
<proteinExistence type="predicted"/>
<keyword evidence="3 8" id="KW-1133">Transmembrane helix</keyword>
<evidence type="ECO:0000256" key="6">
    <source>
        <dbReference type="ARBA" id="ARBA00023170"/>
    </source>
</evidence>
<accession>A0A815QK30</accession>
<sequence>MWQQFSPETPQWPTVELIVIGILPLVLVLVGTICNVLCIIVLLSRTHRDNSRNHQSTSTNVYLICLCFADTLGLYQFNLDNAIANLTGKSITDRSLVACKLIEFIGYYTLHLPVMYLTMATVDRTFMLWSAAYKRKIAQPKQAWKLCILIAGIFAVTDCFLLALGYRTDDGSIQCYHSTNVVLTKAFNLFIIWFHLVFMSMVSFVIMIISTVLAIIKLVRLPRVNEASFSRNKRISVMLGLMCIAYILLTLPNRLCFTVLTPLLERIPGSNTIFALADLLTYLASSLNFLFLSISVNGFWRDLGNLFIIKRFRSNTIGTTTDRGQRNH</sequence>
<evidence type="ECO:0000256" key="8">
    <source>
        <dbReference type="SAM" id="Phobius"/>
    </source>
</evidence>
<dbReference type="PANTHER" id="PTHR24243">
    <property type="entry name" value="G-PROTEIN COUPLED RECEPTOR"/>
    <property type="match status" value="1"/>
</dbReference>
<keyword evidence="12" id="KW-1185">Reference proteome</keyword>
<feature type="transmembrane region" description="Helical" evidence="8">
    <location>
        <begin position="17"/>
        <end position="43"/>
    </location>
</feature>
<keyword evidence="5 8" id="KW-0472">Membrane</keyword>
<dbReference type="Proteomes" id="UP000663829">
    <property type="component" value="Unassembled WGS sequence"/>
</dbReference>
<dbReference type="InterPro" id="IPR017452">
    <property type="entry name" value="GPCR_Rhodpsn_7TM"/>
</dbReference>
<dbReference type="AlphaFoldDB" id="A0A815QK30"/>
<evidence type="ECO:0000256" key="5">
    <source>
        <dbReference type="ARBA" id="ARBA00023136"/>
    </source>
</evidence>
<dbReference type="GO" id="GO:0004930">
    <property type="term" value="F:G protein-coupled receptor activity"/>
    <property type="evidence" value="ECO:0007669"/>
    <property type="project" value="UniProtKB-KW"/>
</dbReference>
<feature type="transmembrane region" description="Helical" evidence="8">
    <location>
        <begin position="237"/>
        <end position="260"/>
    </location>
</feature>
<evidence type="ECO:0000259" key="9">
    <source>
        <dbReference type="PROSITE" id="PS50262"/>
    </source>
</evidence>
<evidence type="ECO:0000313" key="10">
    <source>
        <dbReference type="EMBL" id="CAF1464342.1"/>
    </source>
</evidence>
<keyword evidence="7" id="KW-0807">Transducer</keyword>
<dbReference type="GO" id="GO:0005886">
    <property type="term" value="C:plasma membrane"/>
    <property type="evidence" value="ECO:0007669"/>
    <property type="project" value="TreeGrafter"/>
</dbReference>
<reference evidence="10" key="1">
    <citation type="submission" date="2021-02" db="EMBL/GenBank/DDBJ databases">
        <authorList>
            <person name="Nowell W R."/>
        </authorList>
    </citation>
    <scope>NUCLEOTIDE SEQUENCE</scope>
</reference>
<feature type="transmembrane region" description="Helical" evidence="8">
    <location>
        <begin position="280"/>
        <end position="300"/>
    </location>
</feature>
<keyword evidence="4" id="KW-0297">G-protein coupled receptor</keyword>
<evidence type="ECO:0000256" key="1">
    <source>
        <dbReference type="ARBA" id="ARBA00004141"/>
    </source>
</evidence>